<comment type="caution">
    <text evidence="2">The sequence shown here is derived from an EMBL/GenBank/DDBJ whole genome shotgun (WGS) entry which is preliminary data.</text>
</comment>
<accession>A0A318XKW4</accession>
<dbReference type="OrthoDB" id="9825221at2"/>
<keyword evidence="3" id="KW-1185">Reference proteome</keyword>
<feature type="region of interest" description="Disordered" evidence="1">
    <location>
        <begin position="193"/>
        <end position="239"/>
    </location>
</feature>
<feature type="compositionally biased region" description="Polar residues" evidence="1">
    <location>
        <begin position="196"/>
        <end position="208"/>
    </location>
</feature>
<proteinExistence type="predicted"/>
<protein>
    <submittedName>
        <fullName evidence="2">Uncharacterized protein</fullName>
    </submittedName>
</protein>
<dbReference type="EMBL" id="QKMR01000023">
    <property type="protein sequence ID" value="PYG85734.1"/>
    <property type="molecule type" value="Genomic_DNA"/>
</dbReference>
<reference evidence="2 3" key="1">
    <citation type="submission" date="2018-06" db="EMBL/GenBank/DDBJ databases">
        <title>Genomic Encyclopedia of Type Strains, Phase I: the one thousand microbial genomes (KMG-I) project.</title>
        <authorList>
            <person name="Kyrpides N."/>
        </authorList>
    </citation>
    <scope>NUCLEOTIDE SEQUENCE [LARGE SCALE GENOMIC DNA]</scope>
    <source>
        <strain evidence="2 3">DSM 19573</strain>
    </source>
</reference>
<dbReference type="Proteomes" id="UP000248132">
    <property type="component" value="Unassembled WGS sequence"/>
</dbReference>
<dbReference type="RefSeq" id="WP_110463126.1">
    <property type="nucleotide sequence ID" value="NZ_QKMR01000023.1"/>
</dbReference>
<feature type="compositionally biased region" description="Acidic residues" evidence="1">
    <location>
        <begin position="213"/>
        <end position="225"/>
    </location>
</feature>
<name>A0A318XKW4_9FIRM</name>
<evidence type="ECO:0000256" key="1">
    <source>
        <dbReference type="SAM" id="MobiDB-lite"/>
    </source>
</evidence>
<organism evidence="2 3">
    <name type="scientific">Ruminiclostridium sufflavum DSM 19573</name>
    <dbReference type="NCBI Taxonomy" id="1121337"/>
    <lineage>
        <taxon>Bacteria</taxon>
        <taxon>Bacillati</taxon>
        <taxon>Bacillota</taxon>
        <taxon>Clostridia</taxon>
        <taxon>Eubacteriales</taxon>
        <taxon>Oscillospiraceae</taxon>
        <taxon>Ruminiclostridium</taxon>
    </lineage>
</organism>
<evidence type="ECO:0000313" key="2">
    <source>
        <dbReference type="EMBL" id="PYG85734.1"/>
    </source>
</evidence>
<gene>
    <name evidence="2" type="ORF">LY28_03153</name>
</gene>
<evidence type="ECO:0000313" key="3">
    <source>
        <dbReference type="Proteomes" id="UP000248132"/>
    </source>
</evidence>
<feature type="region of interest" description="Disordered" evidence="1">
    <location>
        <begin position="129"/>
        <end position="148"/>
    </location>
</feature>
<sequence length="280" mass="31313">MALAYETTIAFSSTIQSQKPYNSIIMNCYASTDSVFSKIISDKEVAVFGEYKVLVFYRQPNAGRESSYKAFTLRKNFCEIVLFDTPEKEEIKADLILQSACKFNYISKSRLRSSWNIDISGEIRVSGIGSDSNNTTKSPDKAIPDEAMPAEPDKVDIVKKNSNNISEITVTNSANNTGKINLEKIIMSVNADHSNEYSPSDAKSSADSINAEPPEEAAIEDDNSLIDDSGSLREDLSINSEKNNKYNITSKVWQFEDSDSTKVEELMYMDFEALRKMDKD</sequence>
<dbReference type="AlphaFoldDB" id="A0A318XKW4"/>